<feature type="domain" description="RNA polymerase sigma-70 region 2" evidence="6">
    <location>
        <begin position="49"/>
        <end position="117"/>
    </location>
</feature>
<dbReference type="CDD" id="cd06171">
    <property type="entry name" value="Sigma70_r4"/>
    <property type="match status" value="1"/>
</dbReference>
<dbReference type="InterPro" id="IPR007624">
    <property type="entry name" value="RNA_pol_sigma70_r3"/>
</dbReference>
<dbReference type="EMBL" id="DSOL01000074">
    <property type="protein sequence ID" value="HEN27553.1"/>
    <property type="molecule type" value="Genomic_DNA"/>
</dbReference>
<evidence type="ECO:0000256" key="2">
    <source>
        <dbReference type="ARBA" id="ARBA00023082"/>
    </source>
</evidence>
<evidence type="ECO:0000256" key="4">
    <source>
        <dbReference type="ARBA" id="ARBA00023163"/>
    </source>
</evidence>
<dbReference type="SUPFAM" id="SSF88659">
    <property type="entry name" value="Sigma3 and sigma4 domains of RNA polymerase sigma factors"/>
    <property type="match status" value="2"/>
</dbReference>
<dbReference type="EMBL" id="DTDJ01000047">
    <property type="protein sequence ID" value="HGL18172.1"/>
    <property type="molecule type" value="Genomic_DNA"/>
</dbReference>
<sequence length="292" mass="34192">MSVRQGDSSFEYLLDDLEHISKGLTPEEEREYLKRAKAGDKEAIEKIVVACLPQVFEIAKYFAGVFQLGNDVIPDLVNEGNRGILTAIKKFDFSKSNRFFSYAWYWVRDYMIKFIRSYLGDIKFPEAVLKKLRKIRKAEAELTARNGKQPTDEELSEVLDLSPHEIRALRSIYLSSRSLDRGLETEEEESKEKLVDILEQKALPSPEKYYAEVKMHQLIKEIFSFLSKKEAEIIKLYFGFEDGKKHTLEEIGERLGISKQRVFQLRDRALKRLKDKFGDRIVNLFRELYQEE</sequence>
<dbReference type="InterPro" id="IPR000943">
    <property type="entry name" value="RNA_pol_sigma70"/>
</dbReference>
<dbReference type="GO" id="GO:0003677">
    <property type="term" value="F:DNA binding"/>
    <property type="evidence" value="ECO:0007669"/>
    <property type="project" value="UniProtKB-KW"/>
</dbReference>
<keyword evidence="4" id="KW-0804">Transcription</keyword>
<dbReference type="InterPro" id="IPR013324">
    <property type="entry name" value="RNA_pol_sigma_r3/r4-like"/>
</dbReference>
<protein>
    <submittedName>
        <fullName evidence="8">Sigma-70 family RNA polymerase sigma factor</fullName>
    </submittedName>
</protein>
<dbReference type="InterPro" id="IPR013325">
    <property type="entry name" value="RNA_pol_sigma_r2"/>
</dbReference>
<evidence type="ECO:0000313" key="8">
    <source>
        <dbReference type="EMBL" id="HEN27553.1"/>
    </source>
</evidence>
<dbReference type="InterPro" id="IPR050239">
    <property type="entry name" value="Sigma-70_RNA_pol_init_factors"/>
</dbReference>
<dbReference type="NCBIfam" id="TIGR02937">
    <property type="entry name" value="sigma70-ECF"/>
    <property type="match status" value="1"/>
</dbReference>
<evidence type="ECO:0000256" key="1">
    <source>
        <dbReference type="ARBA" id="ARBA00023015"/>
    </source>
</evidence>
<dbReference type="PRINTS" id="PR00046">
    <property type="entry name" value="SIGMA70FCT"/>
</dbReference>
<dbReference type="Gene3D" id="1.10.10.10">
    <property type="entry name" value="Winged helix-like DNA-binding domain superfamily/Winged helix DNA-binding domain"/>
    <property type="match status" value="2"/>
</dbReference>
<gene>
    <name evidence="8" type="ORF">ENQ77_02590</name>
    <name evidence="9" type="ORF">ENU66_07595</name>
</gene>
<dbReference type="Pfam" id="PF04545">
    <property type="entry name" value="Sigma70_r4"/>
    <property type="match status" value="1"/>
</dbReference>
<accession>A0A7C2P081</accession>
<feature type="domain" description="RNA polymerase sigma-70 region 4" evidence="7">
    <location>
        <begin position="226"/>
        <end position="274"/>
    </location>
</feature>
<evidence type="ECO:0000259" key="6">
    <source>
        <dbReference type="Pfam" id="PF04542"/>
    </source>
</evidence>
<dbReference type="GO" id="GO:0016987">
    <property type="term" value="F:sigma factor activity"/>
    <property type="evidence" value="ECO:0007669"/>
    <property type="project" value="UniProtKB-KW"/>
</dbReference>
<evidence type="ECO:0000259" key="5">
    <source>
        <dbReference type="Pfam" id="PF04539"/>
    </source>
</evidence>
<evidence type="ECO:0000256" key="3">
    <source>
        <dbReference type="ARBA" id="ARBA00023125"/>
    </source>
</evidence>
<dbReference type="InterPro" id="IPR014284">
    <property type="entry name" value="RNA_pol_sigma-70_dom"/>
</dbReference>
<keyword evidence="2" id="KW-0731">Sigma factor</keyword>
<feature type="domain" description="RNA polymerase sigma-70 region 3" evidence="5">
    <location>
        <begin position="131"/>
        <end position="207"/>
    </location>
</feature>
<name>A0A7C2P081_UNCW3</name>
<keyword evidence="3" id="KW-0238">DNA-binding</keyword>
<dbReference type="InterPro" id="IPR007630">
    <property type="entry name" value="RNA_pol_sigma70_r4"/>
</dbReference>
<keyword evidence="1" id="KW-0805">Transcription regulation</keyword>
<dbReference type="InterPro" id="IPR007627">
    <property type="entry name" value="RNA_pol_sigma70_r2"/>
</dbReference>
<comment type="caution">
    <text evidence="8">The sequence shown here is derived from an EMBL/GenBank/DDBJ whole genome shotgun (WGS) entry which is preliminary data.</text>
</comment>
<proteinExistence type="predicted"/>
<evidence type="ECO:0000313" key="9">
    <source>
        <dbReference type="EMBL" id="HGL18172.1"/>
    </source>
</evidence>
<evidence type="ECO:0000259" key="7">
    <source>
        <dbReference type="Pfam" id="PF04545"/>
    </source>
</evidence>
<dbReference type="Pfam" id="PF04539">
    <property type="entry name" value="Sigma70_r3"/>
    <property type="match status" value="1"/>
</dbReference>
<dbReference type="Pfam" id="PF04542">
    <property type="entry name" value="Sigma70_r2"/>
    <property type="match status" value="1"/>
</dbReference>
<dbReference type="InterPro" id="IPR036388">
    <property type="entry name" value="WH-like_DNA-bd_sf"/>
</dbReference>
<dbReference type="PANTHER" id="PTHR30603:SF17">
    <property type="entry name" value="RNA POLYMERASE SIGMA-G FACTOR"/>
    <property type="match status" value="1"/>
</dbReference>
<dbReference type="Gene3D" id="1.20.120.1810">
    <property type="match status" value="1"/>
</dbReference>
<dbReference type="AlphaFoldDB" id="A0A7C2P081"/>
<reference evidence="8" key="1">
    <citation type="journal article" date="2020" name="mSystems">
        <title>Genome- and Community-Level Interaction Insights into Carbon Utilization and Element Cycling Functions of Hydrothermarchaeota in Hydrothermal Sediment.</title>
        <authorList>
            <person name="Zhou Z."/>
            <person name="Liu Y."/>
            <person name="Xu W."/>
            <person name="Pan J."/>
            <person name="Luo Z.H."/>
            <person name="Li M."/>
        </authorList>
    </citation>
    <scope>NUCLEOTIDE SEQUENCE [LARGE SCALE GENOMIC DNA]</scope>
    <source>
        <strain evidence="8">SpSt-34</strain>
        <strain evidence="9">SpSt-69</strain>
    </source>
</reference>
<dbReference type="PANTHER" id="PTHR30603">
    <property type="entry name" value="RNA POLYMERASE SIGMA FACTOR RPO"/>
    <property type="match status" value="1"/>
</dbReference>
<dbReference type="SUPFAM" id="SSF88946">
    <property type="entry name" value="Sigma2 domain of RNA polymerase sigma factors"/>
    <property type="match status" value="1"/>
</dbReference>
<organism evidence="8">
    <name type="scientific">candidate division WOR-3 bacterium</name>
    <dbReference type="NCBI Taxonomy" id="2052148"/>
    <lineage>
        <taxon>Bacteria</taxon>
        <taxon>Bacteria division WOR-3</taxon>
    </lineage>
</organism>
<dbReference type="GO" id="GO:0006352">
    <property type="term" value="P:DNA-templated transcription initiation"/>
    <property type="evidence" value="ECO:0007669"/>
    <property type="project" value="InterPro"/>
</dbReference>